<dbReference type="Proteomes" id="UP001212411">
    <property type="component" value="Chromosome 1"/>
</dbReference>
<dbReference type="Pfam" id="PF04707">
    <property type="entry name" value="PRELI"/>
    <property type="match status" value="1"/>
</dbReference>
<reference evidence="2 3" key="1">
    <citation type="journal article" date="2023" name="G3 (Bethesda)">
        <title>A high-quality reference genome for the fission yeast Schizosaccharomyces osmophilus.</title>
        <authorList>
            <person name="Jia G.S."/>
            <person name="Zhang W.C."/>
            <person name="Liang Y."/>
            <person name="Liu X.H."/>
            <person name="Rhind N."/>
            <person name="Pidoux A."/>
            <person name="Brysch-Herzberg M."/>
            <person name="Du L.L."/>
        </authorList>
    </citation>
    <scope>NUCLEOTIDE SEQUENCE [LARGE SCALE GENOMIC DNA]</scope>
    <source>
        <strain evidence="2 3">CBS 15793</strain>
    </source>
</reference>
<accession>A0AAE9WAJ9</accession>
<feature type="domain" description="PRELI/MSF1" evidence="1">
    <location>
        <begin position="1"/>
        <end position="173"/>
    </location>
</feature>
<dbReference type="PROSITE" id="PS50904">
    <property type="entry name" value="PRELI_MSF1"/>
    <property type="match status" value="1"/>
</dbReference>
<protein>
    <submittedName>
        <fullName evidence="2">Phosphatidic acid transfer protein Ups2</fullName>
    </submittedName>
</protein>
<evidence type="ECO:0000259" key="1">
    <source>
        <dbReference type="PROSITE" id="PS50904"/>
    </source>
</evidence>
<proteinExistence type="predicted"/>
<gene>
    <name evidence="2" type="primary">ups2</name>
    <name evidence="2" type="ORF">SOMG_01477</name>
</gene>
<dbReference type="InterPro" id="IPR006797">
    <property type="entry name" value="PRELI/MSF1_dom"/>
</dbReference>
<dbReference type="InterPro" id="IPR037365">
    <property type="entry name" value="Slowmo/Ups"/>
</dbReference>
<dbReference type="RefSeq" id="XP_056037030.1">
    <property type="nucleotide sequence ID" value="XM_056180270.1"/>
</dbReference>
<organism evidence="2 3">
    <name type="scientific">Schizosaccharomyces osmophilus</name>
    <dbReference type="NCBI Taxonomy" id="2545709"/>
    <lineage>
        <taxon>Eukaryota</taxon>
        <taxon>Fungi</taxon>
        <taxon>Dikarya</taxon>
        <taxon>Ascomycota</taxon>
        <taxon>Taphrinomycotina</taxon>
        <taxon>Schizosaccharomycetes</taxon>
        <taxon>Schizosaccharomycetales</taxon>
        <taxon>Schizosaccharomycetaceae</taxon>
        <taxon>Schizosaccharomyces</taxon>
    </lineage>
</organism>
<dbReference type="GeneID" id="80874959"/>
<dbReference type="GO" id="GO:0005758">
    <property type="term" value="C:mitochondrial intermembrane space"/>
    <property type="evidence" value="ECO:0007669"/>
    <property type="project" value="InterPro"/>
</dbReference>
<evidence type="ECO:0000313" key="2">
    <source>
        <dbReference type="EMBL" id="WBW72787.1"/>
    </source>
</evidence>
<dbReference type="PANTHER" id="PTHR11158">
    <property type="entry name" value="MSF1/PX19 RELATED"/>
    <property type="match status" value="1"/>
</dbReference>
<dbReference type="KEGG" id="som:SOMG_01477"/>
<name>A0AAE9WAJ9_9SCHI</name>
<keyword evidence="3" id="KW-1185">Reference proteome</keyword>
<dbReference type="AlphaFoldDB" id="A0AAE9WAJ9"/>
<dbReference type="EMBL" id="CP115611">
    <property type="protein sequence ID" value="WBW72787.1"/>
    <property type="molecule type" value="Genomic_DNA"/>
</dbReference>
<sequence>MKIFENCHLFHYPFEKVSAAHWQKYPNEYATHVVAVDTLDRKVLPDSQTLYTERLITCRQGVPRWILKLVDGAQECYIREVSYMDLKSRTLTLLSSNMTFCDRLRVHETVTYSPHHELNATVFRQEARIEALACMKRLANIVEQWSVDRISQKASIGKLGFENVLKQINLSVFHQLPVPSPDANS</sequence>
<evidence type="ECO:0000313" key="3">
    <source>
        <dbReference type="Proteomes" id="UP001212411"/>
    </source>
</evidence>